<evidence type="ECO:0000256" key="1">
    <source>
        <dbReference type="SAM" id="SignalP"/>
    </source>
</evidence>
<keyword evidence="1" id="KW-0732">Signal</keyword>
<dbReference type="EMBL" id="HBEV01006071">
    <property type="protein sequence ID" value="CAD8584734.1"/>
    <property type="molecule type" value="Transcribed_RNA"/>
</dbReference>
<proteinExistence type="predicted"/>
<feature type="signal peptide" evidence="1">
    <location>
        <begin position="1"/>
        <end position="26"/>
    </location>
</feature>
<reference evidence="2" key="1">
    <citation type="submission" date="2021-01" db="EMBL/GenBank/DDBJ databases">
        <authorList>
            <person name="Corre E."/>
            <person name="Pelletier E."/>
            <person name="Niang G."/>
            <person name="Scheremetjew M."/>
            <person name="Finn R."/>
            <person name="Kale V."/>
            <person name="Holt S."/>
            <person name="Cochrane G."/>
            <person name="Meng A."/>
            <person name="Brown T."/>
            <person name="Cohen L."/>
        </authorList>
    </citation>
    <scope>NUCLEOTIDE SEQUENCE</scope>
    <source>
        <strain evidence="2">CCMP494</strain>
    </source>
</reference>
<protein>
    <submittedName>
        <fullName evidence="2">Uncharacterized protein</fullName>
    </submittedName>
</protein>
<feature type="chain" id="PRO_5031327812" evidence="1">
    <location>
        <begin position="27"/>
        <end position="125"/>
    </location>
</feature>
<dbReference type="AlphaFoldDB" id="A0A7S0KMW3"/>
<name>A0A7S0KMW3_MICPS</name>
<gene>
    <name evidence="2" type="ORF">MSP1404_LOCUS4655</name>
</gene>
<accession>A0A7S0KMW3</accession>
<sequence>MTTPTGQWKCITLLLMLLQNKPDIHTSWISRLRKEKFQCAIDLDINITCDANKYRVARVGNCRNTQIFPKKLSVISIAGDQHGDDEAGDYVNKRGFPQRKLDGETIHVAAYRPVADLSALTCERK</sequence>
<organism evidence="2">
    <name type="scientific">Micromonas pusilla</name>
    <name type="common">Picoplanktonic green alga</name>
    <name type="synonym">Chromulina pusilla</name>
    <dbReference type="NCBI Taxonomy" id="38833"/>
    <lineage>
        <taxon>Eukaryota</taxon>
        <taxon>Viridiplantae</taxon>
        <taxon>Chlorophyta</taxon>
        <taxon>Mamiellophyceae</taxon>
        <taxon>Mamiellales</taxon>
        <taxon>Mamiellaceae</taxon>
        <taxon>Micromonas</taxon>
    </lineage>
</organism>
<evidence type="ECO:0000313" key="2">
    <source>
        <dbReference type="EMBL" id="CAD8584734.1"/>
    </source>
</evidence>